<comment type="caution">
    <text evidence="1">The sequence shown here is derived from an EMBL/GenBank/DDBJ whole genome shotgun (WGS) entry which is preliminary data.</text>
</comment>
<evidence type="ECO:0000313" key="1">
    <source>
        <dbReference type="EMBL" id="KAJ7306639.1"/>
    </source>
</evidence>
<sequence length="71" mass="8114">MIDQASIFSAQREFKKAEELQTAVLEKRKQTLGDHHPDTVRAMESLALTYRGLNRVQEAEELEKLAEDGKN</sequence>
<evidence type="ECO:0008006" key="3">
    <source>
        <dbReference type="Google" id="ProtNLM"/>
    </source>
</evidence>
<proteinExistence type="predicted"/>
<dbReference type="InterPro" id="IPR011990">
    <property type="entry name" value="TPR-like_helical_dom_sf"/>
</dbReference>
<dbReference type="AlphaFoldDB" id="A0AAD6Z4S3"/>
<dbReference type="EMBL" id="JARIHO010000092">
    <property type="protein sequence ID" value="KAJ7306639.1"/>
    <property type="molecule type" value="Genomic_DNA"/>
</dbReference>
<dbReference type="Pfam" id="PF13424">
    <property type="entry name" value="TPR_12"/>
    <property type="match status" value="1"/>
</dbReference>
<organism evidence="1 2">
    <name type="scientific">Mycena albidolilacea</name>
    <dbReference type="NCBI Taxonomy" id="1033008"/>
    <lineage>
        <taxon>Eukaryota</taxon>
        <taxon>Fungi</taxon>
        <taxon>Dikarya</taxon>
        <taxon>Basidiomycota</taxon>
        <taxon>Agaricomycotina</taxon>
        <taxon>Agaricomycetes</taxon>
        <taxon>Agaricomycetidae</taxon>
        <taxon>Agaricales</taxon>
        <taxon>Marasmiineae</taxon>
        <taxon>Mycenaceae</taxon>
        <taxon>Mycena</taxon>
    </lineage>
</organism>
<name>A0AAD6Z4S3_9AGAR</name>
<reference evidence="1" key="1">
    <citation type="submission" date="2023-03" db="EMBL/GenBank/DDBJ databases">
        <title>Massive genome expansion in bonnet fungi (Mycena s.s.) driven by repeated elements and novel gene families across ecological guilds.</title>
        <authorList>
            <consortium name="Lawrence Berkeley National Laboratory"/>
            <person name="Harder C.B."/>
            <person name="Miyauchi S."/>
            <person name="Viragh M."/>
            <person name="Kuo A."/>
            <person name="Thoen E."/>
            <person name="Andreopoulos B."/>
            <person name="Lu D."/>
            <person name="Skrede I."/>
            <person name="Drula E."/>
            <person name="Henrissat B."/>
            <person name="Morin E."/>
            <person name="Kohler A."/>
            <person name="Barry K."/>
            <person name="LaButti K."/>
            <person name="Morin E."/>
            <person name="Salamov A."/>
            <person name="Lipzen A."/>
            <person name="Mereny Z."/>
            <person name="Hegedus B."/>
            <person name="Baldrian P."/>
            <person name="Stursova M."/>
            <person name="Weitz H."/>
            <person name="Taylor A."/>
            <person name="Grigoriev I.V."/>
            <person name="Nagy L.G."/>
            <person name="Martin F."/>
            <person name="Kauserud H."/>
        </authorList>
    </citation>
    <scope>NUCLEOTIDE SEQUENCE</scope>
    <source>
        <strain evidence="1">CBHHK002</strain>
    </source>
</reference>
<keyword evidence="2" id="KW-1185">Reference proteome</keyword>
<dbReference type="SUPFAM" id="SSF48452">
    <property type="entry name" value="TPR-like"/>
    <property type="match status" value="1"/>
</dbReference>
<gene>
    <name evidence="1" type="ORF">DFH08DRAFT_720693</name>
</gene>
<dbReference type="Gene3D" id="1.25.40.10">
    <property type="entry name" value="Tetratricopeptide repeat domain"/>
    <property type="match status" value="1"/>
</dbReference>
<accession>A0AAD6Z4S3</accession>
<dbReference type="Proteomes" id="UP001218218">
    <property type="component" value="Unassembled WGS sequence"/>
</dbReference>
<protein>
    <recommendedName>
        <fullName evidence="3">Kinesin light chain</fullName>
    </recommendedName>
</protein>
<evidence type="ECO:0000313" key="2">
    <source>
        <dbReference type="Proteomes" id="UP001218218"/>
    </source>
</evidence>